<keyword evidence="1" id="KW-0812">Transmembrane</keyword>
<sequence>MRMESLFSGIILPILAIPWEFYAYSIERSLYLGALIVSLAEIISLILVKNITNNSLNISINKGILLTIILILIMIFPYYDSLYNSIIFNYPLLIFPAIIGGICEECIYRGYILEDGKYDVYIQAILWSFNHILDGLFFVAYTILIGIVLGFVSRKYGILPCIIAHTISNVLILIL</sequence>
<dbReference type="GO" id="GO:0006508">
    <property type="term" value="P:proteolysis"/>
    <property type="evidence" value="ECO:0007669"/>
    <property type="project" value="UniProtKB-KW"/>
</dbReference>
<dbReference type="InterPro" id="IPR003675">
    <property type="entry name" value="Rce1/LyrA-like_dom"/>
</dbReference>
<feature type="transmembrane region" description="Helical" evidence="1">
    <location>
        <begin position="30"/>
        <end position="48"/>
    </location>
</feature>
<reference evidence="3 4" key="1">
    <citation type="submission" date="2018-05" db="EMBL/GenBank/DDBJ databases">
        <title>Complete Genome Sequences of Extremely Thermoacidophilic, Metal-Mobilizing Type-Strain Members of the Archaeal Family Sulfolobaceae: Acidianus brierleyi DSM-1651T, Acidianus sulfidivorans DSM-18786T, Metallosphaera hakonensis DSM-7519T, and Metallosphaera prunae DSM-10039T.</title>
        <authorList>
            <person name="Counts J.A."/>
            <person name="Kelly R.M."/>
        </authorList>
    </citation>
    <scope>NUCLEOTIDE SEQUENCE [LARGE SCALE GENOMIC DNA]</scope>
    <source>
        <strain evidence="3 4">DSM 1651</strain>
    </source>
</reference>
<feature type="transmembrane region" description="Helical" evidence="1">
    <location>
        <begin position="124"/>
        <end position="151"/>
    </location>
</feature>
<dbReference type="GO" id="GO:0008237">
    <property type="term" value="F:metallopeptidase activity"/>
    <property type="evidence" value="ECO:0007669"/>
    <property type="project" value="UniProtKB-KW"/>
</dbReference>
<dbReference type="Proteomes" id="UP000248044">
    <property type="component" value="Chromosome"/>
</dbReference>
<evidence type="ECO:0000313" key="4">
    <source>
        <dbReference type="Proteomes" id="UP000248044"/>
    </source>
</evidence>
<dbReference type="KEGG" id="abri:DFR85_14175"/>
<accession>A0A2U9IHU8</accession>
<gene>
    <name evidence="3" type="ORF">DFR85_14175</name>
</gene>
<dbReference type="AlphaFoldDB" id="A0A2U9IHU8"/>
<feature type="transmembrane region" description="Helical" evidence="1">
    <location>
        <begin position="157"/>
        <end position="174"/>
    </location>
</feature>
<evidence type="ECO:0000259" key="2">
    <source>
        <dbReference type="Pfam" id="PF02517"/>
    </source>
</evidence>
<dbReference type="GO" id="GO:0080120">
    <property type="term" value="P:CAAX-box protein maturation"/>
    <property type="evidence" value="ECO:0007669"/>
    <property type="project" value="UniProtKB-ARBA"/>
</dbReference>
<dbReference type="GO" id="GO:0004175">
    <property type="term" value="F:endopeptidase activity"/>
    <property type="evidence" value="ECO:0007669"/>
    <property type="project" value="UniProtKB-ARBA"/>
</dbReference>
<keyword evidence="1" id="KW-0472">Membrane</keyword>
<dbReference type="EMBL" id="CP029289">
    <property type="protein sequence ID" value="AWR95565.1"/>
    <property type="molecule type" value="Genomic_DNA"/>
</dbReference>
<keyword evidence="3" id="KW-0378">Hydrolase</keyword>
<keyword evidence="4" id="KW-1185">Reference proteome</keyword>
<evidence type="ECO:0000256" key="1">
    <source>
        <dbReference type="SAM" id="Phobius"/>
    </source>
</evidence>
<keyword evidence="3" id="KW-0482">Metalloprotease</keyword>
<protein>
    <submittedName>
        <fullName evidence="3">CPBP family intramembrane metalloprotease</fullName>
    </submittedName>
</protein>
<keyword evidence="3" id="KW-0645">Protease</keyword>
<dbReference type="Pfam" id="PF02517">
    <property type="entry name" value="Rce1-like"/>
    <property type="match status" value="1"/>
</dbReference>
<name>A0A2U9IHU8_9CREN</name>
<dbReference type="GeneID" id="36833325"/>
<keyword evidence="1" id="KW-1133">Transmembrane helix</keyword>
<feature type="transmembrane region" description="Helical" evidence="1">
    <location>
        <begin position="85"/>
        <end position="103"/>
    </location>
</feature>
<feature type="transmembrane region" description="Helical" evidence="1">
    <location>
        <begin position="7"/>
        <end position="24"/>
    </location>
</feature>
<feature type="transmembrane region" description="Helical" evidence="1">
    <location>
        <begin position="60"/>
        <end position="79"/>
    </location>
</feature>
<organism evidence="3 4">
    <name type="scientific">Acidianus brierleyi</name>
    <dbReference type="NCBI Taxonomy" id="41673"/>
    <lineage>
        <taxon>Archaea</taxon>
        <taxon>Thermoproteota</taxon>
        <taxon>Thermoprotei</taxon>
        <taxon>Sulfolobales</taxon>
        <taxon>Sulfolobaceae</taxon>
        <taxon>Acidianus</taxon>
    </lineage>
</organism>
<feature type="domain" description="CAAX prenyl protease 2/Lysostaphin resistance protein A-like" evidence="2">
    <location>
        <begin position="90"/>
        <end position="170"/>
    </location>
</feature>
<proteinExistence type="predicted"/>
<dbReference type="OrthoDB" id="43927at2157"/>
<dbReference type="RefSeq" id="WP_110271443.1">
    <property type="nucleotide sequence ID" value="NZ_CP029289.2"/>
</dbReference>
<evidence type="ECO:0000313" key="3">
    <source>
        <dbReference type="EMBL" id="AWR95565.1"/>
    </source>
</evidence>